<evidence type="ECO:0000256" key="1">
    <source>
        <dbReference type="ARBA" id="ARBA00022737"/>
    </source>
</evidence>
<name>A0A286RJY1_9BACT</name>
<dbReference type="Proteomes" id="UP000215086">
    <property type="component" value="Chromosome"/>
</dbReference>
<organism evidence="6 7">
    <name type="scientific">Thermogutta terrifontis</name>
    <dbReference type="NCBI Taxonomy" id="1331910"/>
    <lineage>
        <taxon>Bacteria</taxon>
        <taxon>Pseudomonadati</taxon>
        <taxon>Planctomycetota</taxon>
        <taxon>Planctomycetia</taxon>
        <taxon>Pirellulales</taxon>
        <taxon>Thermoguttaceae</taxon>
        <taxon>Thermogutta</taxon>
    </lineage>
</organism>
<keyword evidence="4" id="KW-0175">Coiled coil</keyword>
<keyword evidence="5" id="KW-1133">Transmembrane helix</keyword>
<evidence type="ECO:0000313" key="6">
    <source>
        <dbReference type="EMBL" id="ASV76283.1"/>
    </source>
</evidence>
<dbReference type="OrthoDB" id="259472at2"/>
<dbReference type="PROSITE" id="PS50005">
    <property type="entry name" value="TPR"/>
    <property type="match status" value="2"/>
</dbReference>
<dbReference type="PANTHER" id="PTHR45586">
    <property type="entry name" value="TPR REPEAT-CONTAINING PROTEIN PA4667"/>
    <property type="match status" value="1"/>
</dbReference>
<evidence type="ECO:0000256" key="5">
    <source>
        <dbReference type="SAM" id="Phobius"/>
    </source>
</evidence>
<keyword evidence="5" id="KW-0812">Transmembrane</keyword>
<keyword evidence="2 3" id="KW-0802">TPR repeat</keyword>
<dbReference type="EMBL" id="CP018477">
    <property type="protein sequence ID" value="ASV76283.1"/>
    <property type="molecule type" value="Genomic_DNA"/>
</dbReference>
<dbReference type="InterPro" id="IPR011990">
    <property type="entry name" value="TPR-like_helical_dom_sf"/>
</dbReference>
<feature type="coiled-coil region" evidence="4">
    <location>
        <begin position="36"/>
        <end position="63"/>
    </location>
</feature>
<evidence type="ECO:0000256" key="4">
    <source>
        <dbReference type="SAM" id="Coils"/>
    </source>
</evidence>
<feature type="coiled-coil region" evidence="4">
    <location>
        <begin position="996"/>
        <end position="1040"/>
    </location>
</feature>
<feature type="repeat" description="TPR" evidence="3">
    <location>
        <begin position="928"/>
        <end position="961"/>
    </location>
</feature>
<dbReference type="InterPro" id="IPR051012">
    <property type="entry name" value="CellSynth/LPSAsmb/PSIAsmb"/>
</dbReference>
<dbReference type="InterPro" id="IPR003107">
    <property type="entry name" value="HAT"/>
</dbReference>
<dbReference type="InterPro" id="IPR019734">
    <property type="entry name" value="TPR_rpt"/>
</dbReference>
<dbReference type="RefSeq" id="WP_095416107.1">
    <property type="nucleotide sequence ID" value="NZ_CP018477.1"/>
</dbReference>
<feature type="transmembrane region" description="Helical" evidence="5">
    <location>
        <begin position="12"/>
        <end position="34"/>
    </location>
</feature>
<keyword evidence="7" id="KW-1185">Reference proteome</keyword>
<dbReference type="Gene3D" id="1.25.40.10">
    <property type="entry name" value="Tetratricopeptide repeat domain"/>
    <property type="match status" value="6"/>
</dbReference>
<dbReference type="PANTHER" id="PTHR45586:SF1">
    <property type="entry name" value="LIPOPOLYSACCHARIDE ASSEMBLY PROTEIN B"/>
    <property type="match status" value="1"/>
</dbReference>
<sequence length="1469" mass="165317">MVSNKSPIRWRFNWPAWLLLVVVPVIGGVGLSWLHDRQLERIADRIRQRAERCEQEAASAHDRKDRTALTQALAGVVRNYDLYLRYRPTDGEVAIRLALAVSEQAENSPSHAQLQLNAYRVLSRTLARFPENRELLRAFGKVAMRLGRWSEALSAWSQLRQIEPDSAEALLNVARCQVARAQPLEAIKTLRDCLTRHPDALEAYTLLARCYRDEMVRDYESARQVMDELVAKNPDSAAAYARRAAFWLWVAQTTANPQEASDALSMAKHDAHVAMRKDSQNVEALLIESELELRENRLAQAHELLQKAAAIAPDDERVWSGLVKWARLAGDLATQEKYLQRLAERNATFLPELVEVCLGKNPPDILGARSVIQQMQKAQFDAEALELWQLRVAVFEGRARESTRPLDELFRKFLDKNDSRAEIAGLTLVLAYTQSGASDAAGAVLGELRERFPESSRVQLAWINWLLSQGMTEAAQEAITRLMQSGATSPWTAFPELQMAYFLATLNTRTGLKPQDPLWKQLDDLRRSLESSPALSPEQKTLLNARWLQAQGEVDQAVKLLEEAIQERASLTLWTALCELLGRSGRISEAIDRLSVAEKQFGPRPEILLAKVQLSQYAEKDQRNEILTDVVSKAKGLRPSERQTVLRAVLRLALQSGDLDRSAEIARQLAVIDPNDTEIHRLLLEFAVARADWEDADRILEQIRRAEGGPGRVTAYGRAVIDVGRASQPSLSVAERERLLADARSQITMARRYLPFWPDLIRLEARIAQLEGRWEAAIESLRSLEQRGLLGPQGREELARLLLLVGQTSEAEQLLQSTAEQAGNNDLQRLKLQAEIWAQQGQFDRVKQVLGPRIEESSDPLDWLWWAQLLSRSGNTDEADRAFERAKQLAPHVPQITLAQIIYLVRTNRNSEARKQLEELGAVLKKDVPSLRVLALGYEAVGDIQQAEQCFRRAMDEAPQDADLLLDWAGFSLRQGRLRECQAALERIVAASGNNLVVSEETLRNARRNLAQLLAKSADYRDFQRARSLLEENLKQAAQITDRCLLARVLANRPERAAKQEVADIYQKLLREGVILSAEDRFVYAQILAVLGRWPDARLQMAALFQQTPDPTPAQLAFFIREMLTHGSPGEEIQPYLEKLVARLGDDSPAVLELKTRLAVQSGNTKELESRWRDMVSKAIDERKYDQAMQFAELAEKAGMTSLAGEVLEQVTSHYPVALMAKALFLSRQQKLEAALDCCEQALAHVPVERVVVCAVNCLRAAREQVKPDHLARVDAWFQRANVNSAGDKGVLLAYMSFLNLAGRYEELVPLYRRLLSDSRLSDLEKALLENNLAYVLGAQCDLPSREGSAQSENAAILREAEQLVEHAITVLGPIGSFLDTRAVVRMRQERLAEAISDARQAVLEEPSALTYFHLVEALWLAGDKATAVREFQRARDNYRLSEEALPPIERPRLRRLTAELKNLGLSLN</sequence>
<dbReference type="SMART" id="SM00028">
    <property type="entry name" value="TPR"/>
    <property type="match status" value="8"/>
</dbReference>
<evidence type="ECO:0000256" key="3">
    <source>
        <dbReference type="PROSITE-ProRule" id="PRU00339"/>
    </source>
</evidence>
<keyword evidence="1" id="KW-0677">Repeat</keyword>
<dbReference type="KEGG" id="ttf:THTE_3682"/>
<gene>
    <name evidence="6" type="ORF">THTE_3682</name>
</gene>
<dbReference type="Pfam" id="PF13429">
    <property type="entry name" value="TPR_15"/>
    <property type="match status" value="1"/>
</dbReference>
<proteinExistence type="predicted"/>
<evidence type="ECO:0000256" key="2">
    <source>
        <dbReference type="ARBA" id="ARBA00022803"/>
    </source>
</evidence>
<dbReference type="GO" id="GO:0006396">
    <property type="term" value="P:RNA processing"/>
    <property type="evidence" value="ECO:0007669"/>
    <property type="project" value="InterPro"/>
</dbReference>
<accession>A0A286RJY1</accession>
<protein>
    <submittedName>
        <fullName evidence="6">TPR domain protein, putative component of TonB system</fullName>
    </submittedName>
</protein>
<evidence type="ECO:0000313" key="7">
    <source>
        <dbReference type="Proteomes" id="UP000215086"/>
    </source>
</evidence>
<reference evidence="6 7" key="1">
    <citation type="journal article" name="Front. Microbiol.">
        <title>Sugar Metabolism of the First Thermophilic Planctomycete Thermogutta terrifontis: Comparative Genomic and Transcriptomic Approaches.</title>
        <authorList>
            <person name="Elcheninov A.G."/>
            <person name="Menzel P."/>
            <person name="Gudbergsdottir S.R."/>
            <person name="Slesarev A.I."/>
            <person name="Kadnikov V.V."/>
            <person name="Krogh A."/>
            <person name="Bonch-Osmolovskaya E.A."/>
            <person name="Peng X."/>
            <person name="Kublanov I.V."/>
        </authorList>
    </citation>
    <scope>NUCLEOTIDE SEQUENCE [LARGE SCALE GENOMIC DNA]</scope>
    <source>
        <strain evidence="6 7">R1</strain>
    </source>
</reference>
<dbReference type="SMART" id="SM00386">
    <property type="entry name" value="HAT"/>
    <property type="match status" value="6"/>
</dbReference>
<dbReference type="Pfam" id="PF14559">
    <property type="entry name" value="TPR_19"/>
    <property type="match status" value="1"/>
</dbReference>
<keyword evidence="5" id="KW-0472">Membrane</keyword>
<dbReference type="Pfam" id="PF13432">
    <property type="entry name" value="TPR_16"/>
    <property type="match status" value="2"/>
</dbReference>
<feature type="repeat" description="TPR" evidence="3">
    <location>
        <begin position="133"/>
        <end position="166"/>
    </location>
</feature>
<dbReference type="SUPFAM" id="SSF48452">
    <property type="entry name" value="TPR-like"/>
    <property type="match status" value="4"/>
</dbReference>